<keyword evidence="3" id="KW-1185">Reference proteome</keyword>
<organism evidence="2 3">
    <name type="scientific">Dryococelus australis</name>
    <dbReference type="NCBI Taxonomy" id="614101"/>
    <lineage>
        <taxon>Eukaryota</taxon>
        <taxon>Metazoa</taxon>
        <taxon>Ecdysozoa</taxon>
        <taxon>Arthropoda</taxon>
        <taxon>Hexapoda</taxon>
        <taxon>Insecta</taxon>
        <taxon>Pterygota</taxon>
        <taxon>Neoptera</taxon>
        <taxon>Polyneoptera</taxon>
        <taxon>Phasmatodea</taxon>
        <taxon>Verophasmatodea</taxon>
        <taxon>Anareolatae</taxon>
        <taxon>Phasmatidae</taxon>
        <taxon>Eurycanthinae</taxon>
        <taxon>Dryococelus</taxon>
    </lineage>
</organism>
<evidence type="ECO:0000256" key="1">
    <source>
        <dbReference type="SAM" id="MobiDB-lite"/>
    </source>
</evidence>
<sequence length="223" mass="25091">MESPEFSISFPMCYLVASVSFCSTNRVAVQISDHSPNVLENECRTRQTLSCTYVLNLSPSLSPSPPSLPLSLPNCESKPFSNPLEHTQKISSKSVQPFRRRRGKRKIPKKTCRLAASSGTILAYEIRSDPAGDWTRFALMGGEQSNRSATAVRCPLACSEQAEGISFTYCKQRKEVRLRRLQSRLCHSAGRRTKTGELLRVRLRTLIYTTLTFRGVAVDRWKT</sequence>
<feature type="region of interest" description="Disordered" evidence="1">
    <location>
        <begin position="83"/>
        <end position="102"/>
    </location>
</feature>
<evidence type="ECO:0000313" key="3">
    <source>
        <dbReference type="Proteomes" id="UP001159363"/>
    </source>
</evidence>
<proteinExistence type="predicted"/>
<reference evidence="2 3" key="1">
    <citation type="submission" date="2023-02" db="EMBL/GenBank/DDBJ databases">
        <title>LHISI_Scaffold_Assembly.</title>
        <authorList>
            <person name="Stuart O.P."/>
            <person name="Cleave R."/>
            <person name="Magrath M.J.L."/>
            <person name="Mikheyev A.S."/>
        </authorList>
    </citation>
    <scope>NUCLEOTIDE SEQUENCE [LARGE SCALE GENOMIC DNA]</scope>
    <source>
        <strain evidence="2">Daus_M_001</strain>
        <tissue evidence="2">Leg muscle</tissue>
    </source>
</reference>
<dbReference type="Proteomes" id="UP001159363">
    <property type="component" value="Chromosome 11"/>
</dbReference>
<accession>A0ABQ9GI59</accession>
<name>A0ABQ9GI59_9NEOP</name>
<gene>
    <name evidence="2" type="ORF">PR048_028060</name>
</gene>
<protein>
    <submittedName>
        <fullName evidence="2">Uncharacterized protein</fullName>
    </submittedName>
</protein>
<evidence type="ECO:0000313" key="2">
    <source>
        <dbReference type="EMBL" id="KAJ8871727.1"/>
    </source>
</evidence>
<dbReference type="EMBL" id="JARBHB010000012">
    <property type="protein sequence ID" value="KAJ8871727.1"/>
    <property type="molecule type" value="Genomic_DNA"/>
</dbReference>
<comment type="caution">
    <text evidence="2">The sequence shown here is derived from an EMBL/GenBank/DDBJ whole genome shotgun (WGS) entry which is preliminary data.</text>
</comment>